<organism evidence="3 4">
    <name type="scientific">Coffea canephora</name>
    <name type="common">Robusta coffee</name>
    <dbReference type="NCBI Taxonomy" id="49390"/>
    <lineage>
        <taxon>Eukaryota</taxon>
        <taxon>Viridiplantae</taxon>
        <taxon>Streptophyta</taxon>
        <taxon>Embryophyta</taxon>
        <taxon>Tracheophyta</taxon>
        <taxon>Spermatophyta</taxon>
        <taxon>Magnoliopsida</taxon>
        <taxon>eudicotyledons</taxon>
        <taxon>Gunneridae</taxon>
        <taxon>Pentapetalae</taxon>
        <taxon>asterids</taxon>
        <taxon>lamiids</taxon>
        <taxon>Gentianales</taxon>
        <taxon>Rubiaceae</taxon>
        <taxon>Ixoroideae</taxon>
        <taxon>Gardenieae complex</taxon>
        <taxon>Bertiereae - Coffeeae clade</taxon>
        <taxon>Coffeeae</taxon>
        <taxon>Coffea</taxon>
    </lineage>
</organism>
<keyword evidence="4" id="KW-1185">Reference proteome</keyword>
<feature type="coiled-coil region" evidence="1">
    <location>
        <begin position="336"/>
        <end position="443"/>
    </location>
</feature>
<keyword evidence="1" id="KW-0175">Coiled coil</keyword>
<accession>A0A068UVL5</accession>
<dbReference type="OrthoDB" id="1933275at2759"/>
<dbReference type="PANTHER" id="PTHR35480:SF1">
    <property type="entry name" value="MATERNAL EFFECT EMBRYO ARREST 22"/>
    <property type="match status" value="1"/>
</dbReference>
<dbReference type="EMBL" id="HG739152">
    <property type="protein sequence ID" value="CDP12585.1"/>
    <property type="molecule type" value="Genomic_DNA"/>
</dbReference>
<protein>
    <submittedName>
        <fullName evidence="3">Uncharacterized protein</fullName>
    </submittedName>
</protein>
<sequence>MEEDVTVKDESCNSCCQQWKEKYTKLKEKHSKVEDGRNALRKGIKLLEQENDKLKSEYQALKKAFEDERARAESEKQDKVLESATRVTLEHEISTLKSQILLLQENGGLAAKGVDEEVANLQQRVSEAETEINKHKELLQKERKRVDTEKEKVEKERKKARDAAEKLNAEKKKASEEKRIADIERVKVEELRHQLESLKCEVDEAKSKLALETAKHEQENKKLKAEKENTTKERMRADMEKAKAAEQGKLAEENWKKAMDERSRADALAWQLDKNKHRLEELEKQISNLVSNRKFVDIPVENPPGGLAELAGKVGSLTWKSEAGALEACNKLGEWQQKNVREKKQAISEIEKAKNQMKAAKRYKRKAMEEKNHADHLFHELEGNRKRLEEVQREIQELVSSGKLFESSHPASGKSLKDETAEIKLLRKQLKFEKKRVKHAKEVAKLEVGRNCLLQQEVHRLKQEFIPFAQRLDLLDNCLFHKFDGINNLEKEGGLDLDQEHLHLKPSQLVLHTQNEHVKPSCITSIATGGSTPLKRNKRLNVSLPPVSGEMYLSPTTGIDSNLELLLRGSNRKMLQSSAINSSSASFSDRPLVGSQERGTFSVTTSANLAHGQTIGPTASRLSSDTRKRYDKKLAVGAENSVGSPIKSGAIESGSYKKRKRKRVSDAVESIEDLYSAGQKWHQQVLEKLSVLHGMLDGECPKSFGERVLVQDNMYSKLVRPDKKKKVSNGQGVAVPHLCDPCVLKTSAEDSDVCENASPAVCDVLQTAPTLKDGITNHFGSKLHEPTNAEEVFGHDYMGLVRLDNPIDENRFCKAIRKPISPLSPVLCNIEFPFNETFETEICTSRSLPDESLCEVFSNAEQNVVPSCNFDVVNLEIDSNNRNLKDIQASKILSLGMATKGSSENLGNNGSYDSDVICVSSSSSSQINNLIMASTAQKNVELKIPCESRSAAFNGYPVYCAASSSNNDSSSISTIFSFITDCMSKLSSNSSLKLWMQNILLSLQRANNLSTQERVSGFFSLLLHYTSEIANGDHGDLVCNSLGFIDSFAQQMRAVLNDADTRKMFLESCDLHELVSLIEDFLINRQILVYDDVSHGVLLQHDSRAKVVLNDNCIFWSIQPASTDLLFAGGLLLASIFAAVDEIGFICEVSCNILSMRKINSLLLLRLLHVFAYLCSSKYFTLEGFSLKMSVLKCFVVFLERQDLSGGCISCLPSVAGTSMKISACSSCPFKDDVVSVDFIVSILLGKLKEQMEALNSSSCQSVILEMKKMDVQCHGEAIPSNFVPNENLINFIDTLSLLELVAVSVSWDWTFGNIVLPLFRMLDCVQEQFFPAIITLLGQLGRIGVDANGYENSGVESIRQWLSAFLSRTTYKDFGLLIQFASAFALLDLIAKSFEEVVEANFESFATGNQPVAMDAVRKWFSSLSNEQQSSFRSLHSSSTCISTNANQTVASQLDSCWRVDIAAKILTSPPSM</sequence>
<name>A0A068UVL5_COFCA</name>
<dbReference type="InParanoid" id="A0A068UVL5"/>
<dbReference type="OMA" id="RYWETLI"/>
<dbReference type="Proteomes" id="UP000295252">
    <property type="component" value="Chromosome XI"/>
</dbReference>
<feature type="region of interest" description="Disordered" evidence="2">
    <location>
        <begin position="212"/>
        <end position="254"/>
    </location>
</feature>
<evidence type="ECO:0000313" key="3">
    <source>
        <dbReference type="EMBL" id="CDP12585.1"/>
    </source>
</evidence>
<dbReference type="PhylomeDB" id="A0A068UVL5"/>
<proteinExistence type="predicted"/>
<feature type="region of interest" description="Disordered" evidence="2">
    <location>
        <begin position="132"/>
        <end position="176"/>
    </location>
</feature>
<dbReference type="PANTHER" id="PTHR35480">
    <property type="entry name" value="MATERNAL EFFECT EMBRYO ARREST 22"/>
    <property type="match status" value="1"/>
</dbReference>
<evidence type="ECO:0000313" key="4">
    <source>
        <dbReference type="Proteomes" id="UP000295252"/>
    </source>
</evidence>
<reference evidence="4" key="1">
    <citation type="journal article" date="2014" name="Science">
        <title>The coffee genome provides insight into the convergent evolution of caffeine biosynthesis.</title>
        <authorList>
            <person name="Denoeud F."/>
            <person name="Carretero-Paulet L."/>
            <person name="Dereeper A."/>
            <person name="Droc G."/>
            <person name="Guyot R."/>
            <person name="Pietrella M."/>
            <person name="Zheng C."/>
            <person name="Alberti A."/>
            <person name="Anthony F."/>
            <person name="Aprea G."/>
            <person name="Aury J.M."/>
            <person name="Bento P."/>
            <person name="Bernard M."/>
            <person name="Bocs S."/>
            <person name="Campa C."/>
            <person name="Cenci A."/>
            <person name="Combes M.C."/>
            <person name="Crouzillat D."/>
            <person name="Da Silva C."/>
            <person name="Daddiego L."/>
            <person name="De Bellis F."/>
            <person name="Dussert S."/>
            <person name="Garsmeur O."/>
            <person name="Gayraud T."/>
            <person name="Guignon V."/>
            <person name="Jahn K."/>
            <person name="Jamilloux V."/>
            <person name="Joet T."/>
            <person name="Labadie K."/>
            <person name="Lan T."/>
            <person name="Leclercq J."/>
            <person name="Lepelley M."/>
            <person name="Leroy T."/>
            <person name="Li L.T."/>
            <person name="Librado P."/>
            <person name="Lopez L."/>
            <person name="Munoz A."/>
            <person name="Noel B."/>
            <person name="Pallavicini A."/>
            <person name="Perrotta G."/>
            <person name="Poncet V."/>
            <person name="Pot D."/>
            <person name="Priyono X."/>
            <person name="Rigoreau M."/>
            <person name="Rouard M."/>
            <person name="Rozas J."/>
            <person name="Tranchant-Dubreuil C."/>
            <person name="VanBuren R."/>
            <person name="Zhang Q."/>
            <person name="Andrade A.C."/>
            <person name="Argout X."/>
            <person name="Bertrand B."/>
            <person name="de Kochko A."/>
            <person name="Graziosi G."/>
            <person name="Henry R.J."/>
            <person name="Jayarama X."/>
            <person name="Ming R."/>
            <person name="Nagai C."/>
            <person name="Rounsley S."/>
            <person name="Sankoff D."/>
            <person name="Giuliano G."/>
            <person name="Albert V.A."/>
            <person name="Wincker P."/>
            <person name="Lashermes P."/>
        </authorList>
    </citation>
    <scope>NUCLEOTIDE SEQUENCE [LARGE SCALE GENOMIC DNA]</scope>
    <source>
        <strain evidence="4">cv. DH200-94</strain>
    </source>
</reference>
<evidence type="ECO:0000256" key="1">
    <source>
        <dbReference type="SAM" id="Coils"/>
    </source>
</evidence>
<gene>
    <name evidence="3" type="ORF">GSCOC_T00036247001</name>
</gene>
<dbReference type="Gramene" id="CDP12585">
    <property type="protein sequence ID" value="CDP12585"/>
    <property type="gene ID" value="GSCOC_T00036247001"/>
</dbReference>
<dbReference type="STRING" id="49390.A0A068UVL5"/>
<dbReference type="FunCoup" id="A0A068UVL5">
    <property type="interactions" value="1701"/>
</dbReference>
<evidence type="ECO:0000256" key="2">
    <source>
        <dbReference type="SAM" id="MobiDB-lite"/>
    </source>
</evidence>